<sequence length="344" mass="39065">MAASYRKGSFFVFKRFIFIKIIALIIALLFTISTNVYAVVPGYDSNKTIEQANLADDVFTLQTKIDIKNNSNNTINNVKVNLSLLGIDDSFQELLKEEFSKKPTQIGEKQYHARVATFSFDSLEPKQTKTLVIENVINIHSKNNGIVEEDILEYLEPANKIESDHPDIIKQAQALTNNLDNDYEKAKSIYAFVRDNINYDLQSPYRNKGALSAFVTQEGVCEEYASLFVALCRASEIPARIVNGFADPKANGETWNKSANEALSLNQYRHSWAEFYTEDKGWLPADPTFDSPNKGMKYFGSIPYPSHIAQNYHDLPLQLSYQGPRGLPLEVNWDNKMIFNKFVN</sequence>
<dbReference type="OrthoDB" id="9804872at2"/>
<reference evidence="3" key="1">
    <citation type="journal article" date="2019" name="Microbiology">
        <title>Complete Genome Sequence of an Uncultured Bacterium of the Candidate Phylum Bipolaricaulota.</title>
        <authorList>
            <person name="Kadnikov V.V."/>
            <person name="Mardanov A.V."/>
            <person name="Beletsky A.V."/>
            <person name="Frank Y.A."/>
            <person name="Karnachuk O.V."/>
            <person name="Ravin N.V."/>
        </authorList>
    </citation>
    <scope>NUCLEOTIDE SEQUENCE [LARGE SCALE GENOMIC DNA]</scope>
</reference>
<evidence type="ECO:0000313" key="3">
    <source>
        <dbReference type="Proteomes" id="UP000426444"/>
    </source>
</evidence>
<dbReference type="PANTHER" id="PTHR33490">
    <property type="entry name" value="BLR5614 PROTEIN-RELATED"/>
    <property type="match status" value="1"/>
</dbReference>
<evidence type="ECO:0000313" key="2">
    <source>
        <dbReference type="EMBL" id="QGU00279.1"/>
    </source>
</evidence>
<organism evidence="2 3">
    <name type="scientific">Candidatus Syntrophocurvum alkaliphilum</name>
    <dbReference type="NCBI Taxonomy" id="2293317"/>
    <lineage>
        <taxon>Bacteria</taxon>
        <taxon>Bacillati</taxon>
        <taxon>Bacillota</taxon>
        <taxon>Clostridia</taxon>
        <taxon>Eubacteriales</taxon>
        <taxon>Syntrophomonadaceae</taxon>
        <taxon>Candidatus Syntrophocurvum</taxon>
    </lineage>
</organism>
<dbReference type="AlphaFoldDB" id="A0A6I6DGQ9"/>
<protein>
    <recommendedName>
        <fullName evidence="1">Transglutaminase-like domain-containing protein</fullName>
    </recommendedName>
</protein>
<proteinExistence type="predicted"/>
<dbReference type="KEGG" id="salq:SYNTR_1685"/>
<name>A0A6I6DGQ9_9FIRM</name>
<dbReference type="EMBL" id="CP046457">
    <property type="protein sequence ID" value="QGU00279.1"/>
    <property type="molecule type" value="Genomic_DNA"/>
</dbReference>
<gene>
    <name evidence="2" type="ORF">SYNTR_1685</name>
</gene>
<evidence type="ECO:0000259" key="1">
    <source>
        <dbReference type="SMART" id="SM00460"/>
    </source>
</evidence>
<dbReference type="SUPFAM" id="SSF54001">
    <property type="entry name" value="Cysteine proteinases"/>
    <property type="match status" value="1"/>
</dbReference>
<dbReference type="InterPro" id="IPR002931">
    <property type="entry name" value="Transglutaminase-like"/>
</dbReference>
<feature type="domain" description="Transglutaminase-like" evidence="1">
    <location>
        <begin position="213"/>
        <end position="289"/>
    </location>
</feature>
<dbReference type="InterPro" id="IPR038765">
    <property type="entry name" value="Papain-like_cys_pep_sf"/>
</dbReference>
<dbReference type="Pfam" id="PF01841">
    <property type="entry name" value="Transglut_core"/>
    <property type="match status" value="1"/>
</dbReference>
<dbReference type="Gene3D" id="3.10.620.30">
    <property type="match status" value="1"/>
</dbReference>
<accession>A0A6I6DGQ9</accession>
<dbReference type="SMART" id="SM00460">
    <property type="entry name" value="TGc"/>
    <property type="match status" value="1"/>
</dbReference>
<keyword evidence="3" id="KW-1185">Reference proteome</keyword>
<dbReference type="Proteomes" id="UP000426444">
    <property type="component" value="Chromosome"/>
</dbReference>